<sequence length="324" mass="38831">MFFKNRKYSIFVCMLVFVLVFRLFGVDVYLNPEEERSSLIHLIEERYHLNESYLKNRVKNYLEFRSNDYYIWFLFGSILSNSNQDEFILFSKLESSLRAEGYKSREWLYSSLVGAKLASGLYELSEQSFSNLEEIHNSIRRQFNFRKIYNHTLPLNSFAGNCPEREEWIDIMEKDVNPSNFYNGTKPVSYLLFSHFPMVFIGKCRLHSDSILNAILKTKSDREENEYSKALVSLFNADRLFFTYGDPEYNLREYRRIKSSLSDENFPRWFIENLNFRIGFLCINQERNCSEYERGLRNDPNLFARKDSILYNYILLGYKKFVQR</sequence>
<dbReference type="RefSeq" id="WP_100791237.1">
    <property type="nucleotide sequence ID" value="NZ_NPDQ01000005.1"/>
</dbReference>
<proteinExistence type="predicted"/>
<name>A0A2M9Y0Q6_9LEPT</name>
<reference evidence="1" key="1">
    <citation type="journal article" date="2019" name="PLoS Negl. Trop. Dis.">
        <title>Revisiting the worldwide diversity of Leptospira species in the environment.</title>
        <authorList>
            <person name="Vincent A.T."/>
            <person name="Schiettekatte O."/>
            <person name="Bourhy P."/>
            <person name="Veyrier F.J."/>
            <person name="Picardeau M."/>
        </authorList>
    </citation>
    <scope>NUCLEOTIDE SEQUENCE [LARGE SCALE GENOMIC DNA]</scope>
    <source>
        <strain evidence="1">201800277</strain>
    </source>
</reference>
<dbReference type="Proteomes" id="UP000297891">
    <property type="component" value="Unassembled WGS sequence"/>
</dbReference>
<accession>A0A2M9Y0Q6</accession>
<comment type="caution">
    <text evidence="1">The sequence shown here is derived from an EMBL/GenBank/DDBJ whole genome shotgun (WGS) entry which is preliminary data.</text>
</comment>
<dbReference type="AlphaFoldDB" id="A0A2M9Y0Q6"/>
<organism evidence="1 2">
    <name type="scientific">Leptospira brenneri</name>
    <dbReference type="NCBI Taxonomy" id="2023182"/>
    <lineage>
        <taxon>Bacteria</taxon>
        <taxon>Pseudomonadati</taxon>
        <taxon>Spirochaetota</taxon>
        <taxon>Spirochaetia</taxon>
        <taxon>Leptospirales</taxon>
        <taxon>Leptospiraceae</taxon>
        <taxon>Leptospira</taxon>
    </lineage>
</organism>
<evidence type="ECO:0000313" key="2">
    <source>
        <dbReference type="Proteomes" id="UP000297891"/>
    </source>
</evidence>
<dbReference type="EMBL" id="RQFP01000001">
    <property type="protein sequence ID" value="TGK95076.1"/>
    <property type="molecule type" value="Genomic_DNA"/>
</dbReference>
<gene>
    <name evidence="1" type="ORF">EHQ30_00005</name>
</gene>
<protein>
    <submittedName>
        <fullName evidence="1">Uncharacterized protein</fullName>
    </submittedName>
</protein>
<keyword evidence="2" id="KW-1185">Reference proteome</keyword>
<evidence type="ECO:0000313" key="1">
    <source>
        <dbReference type="EMBL" id="TGK95076.1"/>
    </source>
</evidence>